<evidence type="ECO:0000259" key="9">
    <source>
        <dbReference type="Pfam" id="PF01850"/>
    </source>
</evidence>
<evidence type="ECO:0000313" key="10">
    <source>
        <dbReference type="EMBL" id="MBB3175375.1"/>
    </source>
</evidence>
<keyword evidence="8" id="KW-0800">Toxin</keyword>
<keyword evidence="10" id="KW-0255">Endonuclease</keyword>
<evidence type="ECO:0000256" key="3">
    <source>
        <dbReference type="ARBA" id="ARBA00022722"/>
    </source>
</evidence>
<evidence type="ECO:0000313" key="13">
    <source>
        <dbReference type="Proteomes" id="UP000565205"/>
    </source>
</evidence>
<evidence type="ECO:0000256" key="1">
    <source>
        <dbReference type="ARBA" id="ARBA00001946"/>
    </source>
</evidence>
<dbReference type="EMBL" id="JABXXQ010000034">
    <property type="protein sequence ID" value="NVN29412.1"/>
    <property type="molecule type" value="Genomic_DNA"/>
</dbReference>
<dbReference type="InterPro" id="IPR050556">
    <property type="entry name" value="Type_II_TA_system_RNase"/>
</dbReference>
<dbReference type="PANTHER" id="PTHR33653">
    <property type="entry name" value="RIBONUCLEASE VAPC2"/>
    <property type="match status" value="1"/>
</dbReference>
<keyword evidence="3 8" id="KW-0540">Nuclease</keyword>
<feature type="binding site" evidence="8">
    <location>
        <position position="3"/>
    </location>
    <ligand>
        <name>Mg(2+)</name>
        <dbReference type="ChEBI" id="CHEBI:18420"/>
    </ligand>
</feature>
<feature type="binding site" evidence="8">
    <location>
        <position position="94"/>
    </location>
    <ligand>
        <name>Mg(2+)</name>
        <dbReference type="ChEBI" id="CHEBI:18420"/>
    </ligand>
</feature>
<dbReference type="HAMAP" id="MF_00265">
    <property type="entry name" value="VapC_Nob1"/>
    <property type="match status" value="1"/>
</dbReference>
<reference evidence="11 13" key="1">
    <citation type="submission" date="2020-06" db="EMBL/GenBank/DDBJ databases">
        <title>Description of novel acetic acid bacteria.</title>
        <authorList>
            <person name="Sombolestani A."/>
        </authorList>
    </citation>
    <scope>NUCLEOTIDE SEQUENCE [LARGE SCALE GENOMIC DNA]</scope>
    <source>
        <strain evidence="11 13">LMG 26838</strain>
    </source>
</reference>
<dbReference type="Gene3D" id="3.40.50.1010">
    <property type="entry name" value="5'-nuclease"/>
    <property type="match status" value="1"/>
</dbReference>
<gene>
    <name evidence="8" type="primary">vapC</name>
    <name evidence="10" type="ORF">FHR90_003230</name>
    <name evidence="11" type="ORF">HUK83_03540</name>
</gene>
<dbReference type="GO" id="GO:0000287">
    <property type="term" value="F:magnesium ion binding"/>
    <property type="evidence" value="ECO:0007669"/>
    <property type="project" value="UniProtKB-UniRule"/>
</dbReference>
<dbReference type="EC" id="3.1.-.-" evidence="8"/>
<dbReference type="CDD" id="cd18740">
    <property type="entry name" value="PIN_VapC4-5_FitB-like"/>
    <property type="match status" value="1"/>
</dbReference>
<feature type="domain" description="PIN" evidence="9">
    <location>
        <begin position="2"/>
        <end position="119"/>
    </location>
</feature>
<comment type="caution">
    <text evidence="10">The sequence shown here is derived from an EMBL/GenBank/DDBJ whole genome shotgun (WGS) entry which is preliminary data.</text>
</comment>
<dbReference type="RefSeq" id="WP_176622130.1">
    <property type="nucleotide sequence ID" value="NZ_JACHXV010000028.1"/>
</dbReference>
<dbReference type="SUPFAM" id="SSF88723">
    <property type="entry name" value="PIN domain-like"/>
    <property type="match status" value="1"/>
</dbReference>
<name>A0A839V3E1_9PROT</name>
<evidence type="ECO:0000313" key="11">
    <source>
        <dbReference type="EMBL" id="NVN29412.1"/>
    </source>
</evidence>
<keyword evidence="5 8" id="KW-0378">Hydrolase</keyword>
<proteinExistence type="inferred from homology"/>
<evidence type="ECO:0000256" key="8">
    <source>
        <dbReference type="HAMAP-Rule" id="MF_00265"/>
    </source>
</evidence>
<evidence type="ECO:0000256" key="7">
    <source>
        <dbReference type="ARBA" id="ARBA00038093"/>
    </source>
</evidence>
<reference evidence="10 12" key="2">
    <citation type="submission" date="2020-08" db="EMBL/GenBank/DDBJ databases">
        <title>Genomic Encyclopedia of Type Strains, Phase III (KMG-III): the genomes of soil and plant-associated and newly described type strains.</title>
        <authorList>
            <person name="Whitman W."/>
        </authorList>
    </citation>
    <scope>NUCLEOTIDE SEQUENCE [LARGE SCALE GENOMIC DNA]</scope>
    <source>
        <strain evidence="10 12">CECT 8088</strain>
    </source>
</reference>
<comment type="function">
    <text evidence="8">Toxic component of a toxin-antitoxin (TA) system. An RNase.</text>
</comment>
<evidence type="ECO:0000256" key="2">
    <source>
        <dbReference type="ARBA" id="ARBA00022649"/>
    </source>
</evidence>
<dbReference type="EMBL" id="JACHXV010000028">
    <property type="protein sequence ID" value="MBB3175375.1"/>
    <property type="molecule type" value="Genomic_DNA"/>
</dbReference>
<evidence type="ECO:0000256" key="4">
    <source>
        <dbReference type="ARBA" id="ARBA00022723"/>
    </source>
</evidence>
<evidence type="ECO:0000256" key="6">
    <source>
        <dbReference type="ARBA" id="ARBA00022842"/>
    </source>
</evidence>
<keyword evidence="4 8" id="KW-0479">Metal-binding</keyword>
<keyword evidence="2 8" id="KW-1277">Toxin-antitoxin system</keyword>
<evidence type="ECO:0000313" key="12">
    <source>
        <dbReference type="Proteomes" id="UP000557688"/>
    </source>
</evidence>
<protein>
    <recommendedName>
        <fullName evidence="8">Ribonuclease VapC</fullName>
        <shortName evidence="8">RNase VapC</shortName>
        <ecNumber evidence="8">3.1.-.-</ecNumber>
    </recommendedName>
    <alternativeName>
        <fullName evidence="8">Toxin VapC</fullName>
    </alternativeName>
</protein>
<sequence>MFDTNTVSDIISGIEMVLRRVETLNPATCRISAVTAGEIAYGLARRPDATRLHRLTAAVMERLEVLPWDQAAAARYGLLRADQERQGRSLGALDMMIAAHALATGATLFTNDKAFQGVPDLRLVDARAV</sequence>
<comment type="cofactor">
    <cofactor evidence="1 8">
        <name>Mg(2+)</name>
        <dbReference type="ChEBI" id="CHEBI:18420"/>
    </cofactor>
</comment>
<dbReference type="GO" id="GO:0016787">
    <property type="term" value="F:hydrolase activity"/>
    <property type="evidence" value="ECO:0007669"/>
    <property type="project" value="UniProtKB-KW"/>
</dbReference>
<dbReference type="InterPro" id="IPR002716">
    <property type="entry name" value="PIN_dom"/>
</dbReference>
<evidence type="ECO:0000256" key="5">
    <source>
        <dbReference type="ARBA" id="ARBA00022801"/>
    </source>
</evidence>
<dbReference type="AlphaFoldDB" id="A0A839V3E1"/>
<keyword evidence="12" id="KW-1185">Reference proteome</keyword>
<accession>A0A839V3E1</accession>
<dbReference type="InterPro" id="IPR029060">
    <property type="entry name" value="PIN-like_dom_sf"/>
</dbReference>
<dbReference type="Pfam" id="PF01850">
    <property type="entry name" value="PIN"/>
    <property type="match status" value="1"/>
</dbReference>
<dbReference type="Proteomes" id="UP000565205">
    <property type="component" value="Unassembled WGS sequence"/>
</dbReference>
<keyword evidence="6 8" id="KW-0460">Magnesium</keyword>
<organism evidence="10 12">
    <name type="scientific">Endobacter medicaginis</name>
    <dbReference type="NCBI Taxonomy" id="1181271"/>
    <lineage>
        <taxon>Bacteria</taxon>
        <taxon>Pseudomonadati</taxon>
        <taxon>Pseudomonadota</taxon>
        <taxon>Alphaproteobacteria</taxon>
        <taxon>Acetobacterales</taxon>
        <taxon>Acetobacteraceae</taxon>
        <taxon>Endobacter</taxon>
    </lineage>
</organism>
<dbReference type="GO" id="GO:0004519">
    <property type="term" value="F:endonuclease activity"/>
    <property type="evidence" value="ECO:0007669"/>
    <property type="project" value="UniProtKB-KW"/>
</dbReference>
<dbReference type="GO" id="GO:0004540">
    <property type="term" value="F:RNA nuclease activity"/>
    <property type="evidence" value="ECO:0007669"/>
    <property type="project" value="InterPro"/>
</dbReference>
<dbReference type="PANTHER" id="PTHR33653:SF1">
    <property type="entry name" value="RIBONUCLEASE VAPC2"/>
    <property type="match status" value="1"/>
</dbReference>
<dbReference type="InterPro" id="IPR022907">
    <property type="entry name" value="VapC_family"/>
</dbReference>
<dbReference type="GO" id="GO:0090729">
    <property type="term" value="F:toxin activity"/>
    <property type="evidence" value="ECO:0007669"/>
    <property type="project" value="UniProtKB-KW"/>
</dbReference>
<dbReference type="Proteomes" id="UP000557688">
    <property type="component" value="Unassembled WGS sequence"/>
</dbReference>
<comment type="similarity">
    <text evidence="7 8">Belongs to the PINc/VapC protein family.</text>
</comment>